<dbReference type="FunFam" id="1.10.1520.10:FF:000018">
    <property type="entry name" value="RNase III domain protein"/>
    <property type="match status" value="1"/>
</dbReference>
<dbReference type="SUPFAM" id="SSF69065">
    <property type="entry name" value="RNase III domain-like"/>
    <property type="match status" value="2"/>
</dbReference>
<dbReference type="CDD" id="cd00593">
    <property type="entry name" value="RIBOc"/>
    <property type="match status" value="1"/>
</dbReference>
<dbReference type="InterPro" id="IPR000999">
    <property type="entry name" value="RNase_III_dom"/>
</dbReference>
<protein>
    <recommendedName>
        <fullName evidence="2">RNase III domain-containing protein</fullName>
    </recommendedName>
</protein>
<evidence type="ECO:0000256" key="1">
    <source>
        <dbReference type="SAM" id="MobiDB-lite"/>
    </source>
</evidence>
<feature type="non-terminal residue" evidence="3">
    <location>
        <position position="1"/>
    </location>
</feature>
<accession>A0A2J6RGB2</accession>
<dbReference type="GO" id="GO:0005762">
    <property type="term" value="C:mitochondrial large ribosomal subunit"/>
    <property type="evidence" value="ECO:0007669"/>
    <property type="project" value="InterPro"/>
</dbReference>
<evidence type="ECO:0000313" key="3">
    <source>
        <dbReference type="EMBL" id="PMD37562.1"/>
    </source>
</evidence>
<gene>
    <name evidence="3" type="ORF">L207DRAFT_636244</name>
</gene>
<dbReference type="EMBL" id="KZ613949">
    <property type="protein sequence ID" value="PMD37562.1"/>
    <property type="molecule type" value="Genomic_DNA"/>
</dbReference>
<dbReference type="GO" id="GO:0004525">
    <property type="term" value="F:ribonuclease III activity"/>
    <property type="evidence" value="ECO:0007669"/>
    <property type="project" value="InterPro"/>
</dbReference>
<dbReference type="Pfam" id="PF14622">
    <property type="entry name" value="Ribonucleas_3_3"/>
    <property type="match status" value="1"/>
</dbReference>
<dbReference type="STRING" id="1149755.A0A2J6RGB2"/>
<reference evidence="3 4" key="1">
    <citation type="submission" date="2016-04" db="EMBL/GenBank/DDBJ databases">
        <title>A degradative enzymes factory behind the ericoid mycorrhizal symbiosis.</title>
        <authorList>
            <consortium name="DOE Joint Genome Institute"/>
            <person name="Martino E."/>
            <person name="Morin E."/>
            <person name="Grelet G."/>
            <person name="Kuo A."/>
            <person name="Kohler A."/>
            <person name="Daghino S."/>
            <person name="Barry K."/>
            <person name="Choi C."/>
            <person name="Cichocki N."/>
            <person name="Clum A."/>
            <person name="Copeland A."/>
            <person name="Hainaut M."/>
            <person name="Haridas S."/>
            <person name="Labutti K."/>
            <person name="Lindquist E."/>
            <person name="Lipzen A."/>
            <person name="Khouja H.-R."/>
            <person name="Murat C."/>
            <person name="Ohm R."/>
            <person name="Olson A."/>
            <person name="Spatafora J."/>
            <person name="Veneault-Fourrey C."/>
            <person name="Henrissat B."/>
            <person name="Grigoriev I."/>
            <person name="Martin F."/>
            <person name="Perotto S."/>
        </authorList>
    </citation>
    <scope>NUCLEOTIDE SEQUENCE [LARGE SCALE GENOMIC DNA]</scope>
    <source>
        <strain evidence="3 4">F</strain>
    </source>
</reference>
<organism evidence="3 4">
    <name type="scientific">Hyaloscypha variabilis (strain UAMH 11265 / GT02V1 / F)</name>
    <name type="common">Meliniomyces variabilis</name>
    <dbReference type="NCBI Taxonomy" id="1149755"/>
    <lineage>
        <taxon>Eukaryota</taxon>
        <taxon>Fungi</taxon>
        <taxon>Dikarya</taxon>
        <taxon>Ascomycota</taxon>
        <taxon>Pezizomycotina</taxon>
        <taxon>Leotiomycetes</taxon>
        <taxon>Helotiales</taxon>
        <taxon>Hyaloscyphaceae</taxon>
        <taxon>Hyaloscypha</taxon>
        <taxon>Hyaloscypha variabilis</taxon>
    </lineage>
</organism>
<evidence type="ECO:0000313" key="4">
    <source>
        <dbReference type="Proteomes" id="UP000235786"/>
    </source>
</evidence>
<dbReference type="PANTHER" id="PTHR28160">
    <property type="entry name" value="54S RIBOSOMAL PROTEIN L15, MITOCHONDRIAL"/>
    <property type="match status" value="1"/>
</dbReference>
<keyword evidence="4" id="KW-1185">Reference proteome</keyword>
<feature type="domain" description="RNase III" evidence="2">
    <location>
        <begin position="107"/>
        <end position="257"/>
    </location>
</feature>
<dbReference type="AlphaFoldDB" id="A0A2J6RGB2"/>
<dbReference type="InterPro" id="IPR040030">
    <property type="entry name" value="Ribosomal_mL57"/>
</dbReference>
<name>A0A2J6RGB2_HYAVF</name>
<dbReference type="GO" id="GO:0032543">
    <property type="term" value="P:mitochondrial translation"/>
    <property type="evidence" value="ECO:0007669"/>
    <property type="project" value="InterPro"/>
</dbReference>
<dbReference type="OrthoDB" id="2281895at2759"/>
<evidence type="ECO:0000259" key="2">
    <source>
        <dbReference type="Pfam" id="PF14622"/>
    </source>
</evidence>
<dbReference type="PANTHER" id="PTHR28160:SF1">
    <property type="entry name" value="LARGE RIBOSOMAL SUBUNIT PROTEIN ML57"/>
    <property type="match status" value="1"/>
</dbReference>
<dbReference type="InterPro" id="IPR036389">
    <property type="entry name" value="RNase_III_sf"/>
</dbReference>
<dbReference type="Proteomes" id="UP000235786">
    <property type="component" value="Unassembled WGS sequence"/>
</dbReference>
<dbReference type="Gene3D" id="1.10.1520.10">
    <property type="entry name" value="Ribonuclease III domain"/>
    <property type="match status" value="1"/>
</dbReference>
<dbReference type="GO" id="GO:0003735">
    <property type="term" value="F:structural constituent of ribosome"/>
    <property type="evidence" value="ECO:0007669"/>
    <property type="project" value="InterPro"/>
</dbReference>
<dbReference type="GO" id="GO:0006396">
    <property type="term" value="P:RNA processing"/>
    <property type="evidence" value="ECO:0007669"/>
    <property type="project" value="InterPro"/>
</dbReference>
<feature type="region of interest" description="Disordered" evidence="1">
    <location>
        <begin position="34"/>
        <end position="64"/>
    </location>
</feature>
<proteinExistence type="predicted"/>
<sequence length="260" mass="28871">MATKSAGRTLQALTRRARPTCECARATSSRAPMIRQFSASSSSSDVQYENDKPQRPRWSQTPEQMKAPYRWRIKNPAAEWKCNDDPAVLDNFYNNFLGRGGDQMLTEEVKWLAITHKSFDQGRRGFNDRLAFLGRRILNLQTNLALLVSPTAKKTQSLPNPSDDRTPFTHPALEGLANLSDVPLGEVLSKTRLAGLAQSIGMQEIIRWTPKDIHHLNASGLELILAHTMYAVIGAIALQKGGEVAARVAREKILKPLGIS</sequence>